<organism evidence="2 3">
    <name type="scientific">Actinokineospora iranica</name>
    <dbReference type="NCBI Taxonomy" id="1271860"/>
    <lineage>
        <taxon>Bacteria</taxon>
        <taxon>Bacillati</taxon>
        <taxon>Actinomycetota</taxon>
        <taxon>Actinomycetes</taxon>
        <taxon>Pseudonocardiales</taxon>
        <taxon>Pseudonocardiaceae</taxon>
        <taxon>Actinokineospora</taxon>
    </lineage>
</organism>
<feature type="compositionally biased region" description="Gly residues" evidence="1">
    <location>
        <begin position="99"/>
        <end position="108"/>
    </location>
</feature>
<dbReference type="STRING" id="1271860.SAMN05216174_110213"/>
<evidence type="ECO:0008006" key="4">
    <source>
        <dbReference type="Google" id="ProtNLM"/>
    </source>
</evidence>
<evidence type="ECO:0000313" key="3">
    <source>
        <dbReference type="Proteomes" id="UP000199501"/>
    </source>
</evidence>
<keyword evidence="3" id="KW-1185">Reference proteome</keyword>
<dbReference type="OrthoDB" id="4551929at2"/>
<evidence type="ECO:0000256" key="1">
    <source>
        <dbReference type="SAM" id="MobiDB-lite"/>
    </source>
</evidence>
<name>A0A1G6UEW5_9PSEU</name>
<accession>A0A1G6UEW5</accession>
<dbReference type="AlphaFoldDB" id="A0A1G6UEW5"/>
<dbReference type="EMBL" id="FMZZ01000010">
    <property type="protein sequence ID" value="SDD39137.1"/>
    <property type="molecule type" value="Genomic_DNA"/>
</dbReference>
<dbReference type="RefSeq" id="WP_091453620.1">
    <property type="nucleotide sequence ID" value="NZ_FMZZ01000010.1"/>
</dbReference>
<evidence type="ECO:0000313" key="2">
    <source>
        <dbReference type="EMBL" id="SDD39137.1"/>
    </source>
</evidence>
<sequence length="121" mass="12575">MSGYQVEIEGLGRLIQTLETAADSITDANNRLKDASPSDLGSAELDRAGGDFQDRWEHGTKKLAEAAGNVTEGMQVTKKAYEEIEKALTEVFSTMAGAFSGGGSGEGSGNSEISSRLGGDA</sequence>
<feature type="region of interest" description="Disordered" evidence="1">
    <location>
        <begin position="29"/>
        <end position="52"/>
    </location>
</feature>
<dbReference type="Proteomes" id="UP000199501">
    <property type="component" value="Unassembled WGS sequence"/>
</dbReference>
<protein>
    <recommendedName>
        <fullName evidence="4">Excreted virulence factor EspC, type VII ESX diderm</fullName>
    </recommendedName>
</protein>
<gene>
    <name evidence="2" type="ORF">SAMN05216174_110213</name>
</gene>
<proteinExistence type="predicted"/>
<feature type="region of interest" description="Disordered" evidence="1">
    <location>
        <begin position="98"/>
        <end position="121"/>
    </location>
</feature>
<reference evidence="3" key="1">
    <citation type="submission" date="2016-10" db="EMBL/GenBank/DDBJ databases">
        <authorList>
            <person name="Varghese N."/>
            <person name="Submissions S."/>
        </authorList>
    </citation>
    <scope>NUCLEOTIDE SEQUENCE [LARGE SCALE GENOMIC DNA]</scope>
    <source>
        <strain evidence="3">IBRC-M 10403</strain>
    </source>
</reference>